<dbReference type="PANTHER" id="PTHR11933">
    <property type="entry name" value="TRNA 5-METHYLAMINOMETHYL-2-THIOURIDYLATE -METHYLTRANSFERASE"/>
    <property type="match status" value="1"/>
</dbReference>
<evidence type="ECO:0000256" key="4">
    <source>
        <dbReference type="ARBA" id="ARBA00022555"/>
    </source>
</evidence>
<proteinExistence type="inferred from homology"/>
<keyword evidence="6" id="KW-0819">tRNA processing</keyword>
<keyword evidence="16" id="KW-1185">Reference proteome</keyword>
<dbReference type="Pfam" id="PF20258">
    <property type="entry name" value="tRNA_Me_trans_C"/>
    <property type="match status" value="1"/>
</dbReference>
<evidence type="ECO:0000256" key="9">
    <source>
        <dbReference type="ARBA" id="ARBA00022884"/>
    </source>
</evidence>
<dbReference type="Gene3D" id="3.40.50.620">
    <property type="entry name" value="HUPs"/>
    <property type="match status" value="1"/>
</dbReference>
<dbReference type="NCBIfam" id="TIGR00420">
    <property type="entry name" value="trmU"/>
    <property type="match status" value="1"/>
</dbReference>
<evidence type="ECO:0000259" key="14">
    <source>
        <dbReference type="Pfam" id="PF20259"/>
    </source>
</evidence>
<dbReference type="FunFam" id="2.30.30.280:FF:000001">
    <property type="entry name" value="tRNA-specific 2-thiouridylase MnmA"/>
    <property type="match status" value="1"/>
</dbReference>
<protein>
    <recommendedName>
        <fullName evidence="3">tRNA-5-taurinomethyluridine 2-sulfurtransferase</fullName>
        <ecNumber evidence="3">2.8.1.14</ecNumber>
    </recommendedName>
</protein>
<evidence type="ECO:0000259" key="13">
    <source>
        <dbReference type="Pfam" id="PF20258"/>
    </source>
</evidence>
<dbReference type="PANTHER" id="PTHR11933:SF5">
    <property type="entry name" value="MITOCHONDRIAL TRNA-SPECIFIC 2-THIOURIDYLASE 1"/>
    <property type="match status" value="1"/>
</dbReference>
<feature type="region of interest" description="Disordered" evidence="12">
    <location>
        <begin position="1"/>
        <end position="20"/>
    </location>
</feature>
<feature type="region of interest" description="Disordered" evidence="12">
    <location>
        <begin position="100"/>
        <end position="121"/>
    </location>
</feature>
<dbReference type="InterPro" id="IPR046884">
    <property type="entry name" value="MnmA-like_central"/>
</dbReference>
<evidence type="ECO:0000256" key="8">
    <source>
        <dbReference type="ARBA" id="ARBA00022840"/>
    </source>
</evidence>
<sequence>MSNWEVAEEEGQEACSERDARDARKVCEQLGIGFHRISFVREYWNDVFEPLLQGYQAGGTPNPDVMCNRFIKFDRFFAHARALGADRVATGHYARLAHGSVASDPSSASSTGNSAGQERSPVPTRLLMGVDAAKDQSYFLSKVRQEALQFCDFPIGHLHKSEVRARAAAAGLLTATKPDSMGICFIGKRNFADFLEGYLPQFPGRFVCADSGRDVGEHRGYAVYTPGQRARVSGLQTRWYVVEKDAATNVVKICEGSDHPALFARSLWTHPASASWISGAPPPELVPGRPFRCHARVRHPGELHPCTVEIETSPPLRAGAMRLSFDEPVRGLAEMQAIALYDGDICLGGATIWERGPTLWDEARALHRVGYNGGSEHGAMAFVSG</sequence>
<keyword evidence="10" id="KW-1015">Disulfide bond</keyword>
<gene>
    <name evidence="15" type="ORF">Ctob_010319</name>
</gene>
<dbReference type="Proteomes" id="UP000037460">
    <property type="component" value="Unassembled WGS sequence"/>
</dbReference>
<keyword evidence="8" id="KW-0067">ATP-binding</keyword>
<dbReference type="EMBL" id="JWZX01003147">
    <property type="protein sequence ID" value="KOO23894.1"/>
    <property type="molecule type" value="Genomic_DNA"/>
</dbReference>
<comment type="similarity">
    <text evidence="2">Belongs to the MnmA/TRMU family.</text>
</comment>
<keyword evidence="4" id="KW-0820">tRNA-binding</keyword>
<dbReference type="GO" id="GO:0005524">
    <property type="term" value="F:ATP binding"/>
    <property type="evidence" value="ECO:0007669"/>
    <property type="project" value="UniProtKB-KW"/>
</dbReference>
<dbReference type="InterPro" id="IPR023382">
    <property type="entry name" value="MnmA-like_central_sf"/>
</dbReference>
<evidence type="ECO:0000256" key="12">
    <source>
        <dbReference type="SAM" id="MobiDB-lite"/>
    </source>
</evidence>
<dbReference type="Gene3D" id="2.30.30.280">
    <property type="entry name" value="Adenine nucleotide alpha hydrolases-like domains"/>
    <property type="match status" value="1"/>
</dbReference>
<dbReference type="InterPro" id="IPR004506">
    <property type="entry name" value="MnmA-like"/>
</dbReference>
<evidence type="ECO:0000313" key="16">
    <source>
        <dbReference type="Proteomes" id="UP000037460"/>
    </source>
</evidence>
<accession>A0A0M0JBC9</accession>
<dbReference type="GO" id="GO:0002143">
    <property type="term" value="P:tRNA wobble position uridine thiolation"/>
    <property type="evidence" value="ECO:0007669"/>
    <property type="project" value="TreeGrafter"/>
</dbReference>
<dbReference type="Pfam" id="PF20259">
    <property type="entry name" value="tRNA_Me_trans_M"/>
    <property type="match status" value="1"/>
</dbReference>
<feature type="domain" description="tRNA-specific 2-thiouridylase MnmA-like C-terminal" evidence="13">
    <location>
        <begin position="274"/>
        <end position="352"/>
    </location>
</feature>
<evidence type="ECO:0000256" key="7">
    <source>
        <dbReference type="ARBA" id="ARBA00022741"/>
    </source>
</evidence>
<evidence type="ECO:0000256" key="6">
    <source>
        <dbReference type="ARBA" id="ARBA00022694"/>
    </source>
</evidence>
<reference evidence="16" key="1">
    <citation type="journal article" date="2015" name="PLoS Genet.">
        <title>Genome Sequence and Transcriptome Analyses of Chrysochromulina tobin: Metabolic Tools for Enhanced Algal Fitness in the Prominent Order Prymnesiales (Haptophyceae).</title>
        <authorList>
            <person name="Hovde B.T."/>
            <person name="Deodato C.R."/>
            <person name="Hunsperger H.M."/>
            <person name="Ryken S.A."/>
            <person name="Yost W."/>
            <person name="Jha R.K."/>
            <person name="Patterson J."/>
            <person name="Monnat R.J. Jr."/>
            <person name="Barlow S.B."/>
            <person name="Starkenburg S.R."/>
            <person name="Cattolico R.A."/>
        </authorList>
    </citation>
    <scope>NUCLEOTIDE SEQUENCE</scope>
    <source>
        <strain evidence="16">CCMP291</strain>
    </source>
</reference>
<dbReference type="Pfam" id="PF03054">
    <property type="entry name" value="tRNA_Me_trans"/>
    <property type="match status" value="1"/>
</dbReference>
<keyword evidence="7" id="KW-0547">Nucleotide-binding</keyword>
<evidence type="ECO:0000313" key="15">
    <source>
        <dbReference type="EMBL" id="KOO23894.1"/>
    </source>
</evidence>
<comment type="function">
    <text evidence="1">Catalyzes the 2-thiolation of uridine at the wobble position (U34) of mitochondrial tRNA(Lys), tRNA(Glu) and tRNA(Gln). Required for the formation of 5-taurinomethyl-2-thiouridine (tm5s2U) of mitochondrial tRNA(Lys), tRNA(Glu), and tRNA(Gln) at the wobble position. ATP is required to activate the C2 atom of the wobble base.</text>
</comment>
<keyword evidence="5" id="KW-0808">Transferase</keyword>
<evidence type="ECO:0000256" key="11">
    <source>
        <dbReference type="ARBA" id="ARBA00049564"/>
    </source>
</evidence>
<dbReference type="CDD" id="cd01998">
    <property type="entry name" value="MnmA_TRMU-like"/>
    <property type="match status" value="1"/>
</dbReference>
<dbReference type="InterPro" id="IPR046885">
    <property type="entry name" value="MnmA-like_C"/>
</dbReference>
<evidence type="ECO:0000256" key="3">
    <source>
        <dbReference type="ARBA" id="ARBA00011953"/>
    </source>
</evidence>
<keyword evidence="9" id="KW-0694">RNA-binding</keyword>
<dbReference type="GO" id="GO:0061708">
    <property type="term" value="F:tRNA-5-taurinomethyluridine 2-sulfurtransferase"/>
    <property type="evidence" value="ECO:0007669"/>
    <property type="project" value="UniProtKB-EC"/>
</dbReference>
<comment type="caution">
    <text evidence="15">The sequence shown here is derived from an EMBL/GenBank/DDBJ whole genome shotgun (WGS) entry which is preliminary data.</text>
</comment>
<dbReference type="GO" id="GO:0000049">
    <property type="term" value="F:tRNA binding"/>
    <property type="evidence" value="ECO:0007669"/>
    <property type="project" value="UniProtKB-KW"/>
</dbReference>
<feature type="domain" description="tRNA-specific 2-thiouridylase MnmA-like central" evidence="14">
    <location>
        <begin position="193"/>
        <end position="254"/>
    </location>
</feature>
<organism evidence="15 16">
    <name type="scientific">Chrysochromulina tobinii</name>
    <dbReference type="NCBI Taxonomy" id="1460289"/>
    <lineage>
        <taxon>Eukaryota</taxon>
        <taxon>Haptista</taxon>
        <taxon>Haptophyta</taxon>
        <taxon>Prymnesiophyceae</taxon>
        <taxon>Prymnesiales</taxon>
        <taxon>Chrysochromulinaceae</taxon>
        <taxon>Chrysochromulina</taxon>
    </lineage>
</organism>
<feature type="compositionally biased region" description="Acidic residues" evidence="12">
    <location>
        <begin position="1"/>
        <end position="12"/>
    </location>
</feature>
<dbReference type="InterPro" id="IPR014729">
    <property type="entry name" value="Rossmann-like_a/b/a_fold"/>
</dbReference>
<evidence type="ECO:0000256" key="1">
    <source>
        <dbReference type="ARBA" id="ARBA00003986"/>
    </source>
</evidence>
<dbReference type="SUPFAM" id="SSF52402">
    <property type="entry name" value="Adenine nucleotide alpha hydrolases-like"/>
    <property type="match status" value="1"/>
</dbReference>
<dbReference type="Gene3D" id="2.40.30.10">
    <property type="entry name" value="Translation factors"/>
    <property type="match status" value="1"/>
</dbReference>
<dbReference type="AlphaFoldDB" id="A0A0M0JBC9"/>
<dbReference type="NCBIfam" id="NF001138">
    <property type="entry name" value="PRK00143.1"/>
    <property type="match status" value="1"/>
</dbReference>
<evidence type="ECO:0000256" key="2">
    <source>
        <dbReference type="ARBA" id="ARBA00006191"/>
    </source>
</evidence>
<evidence type="ECO:0000256" key="10">
    <source>
        <dbReference type="ARBA" id="ARBA00023157"/>
    </source>
</evidence>
<evidence type="ECO:0000256" key="5">
    <source>
        <dbReference type="ARBA" id="ARBA00022679"/>
    </source>
</evidence>
<dbReference type="OrthoDB" id="3685at2759"/>
<comment type="catalytic activity">
    <reaction evidence="11">
        <text>5-taurinomethyluridine(34) in tRNA + S-sulfanyl-L-cysteinyl-[protein] + AH2 + ATP = 5-taurinomethyl-2-thiouridine(34) in tRNA + L-cysteinyl-[protein] + A + AMP + diphosphate + H(+)</text>
        <dbReference type="Rhea" id="RHEA:47040"/>
        <dbReference type="Rhea" id="RHEA-COMP:10131"/>
        <dbReference type="Rhea" id="RHEA-COMP:11726"/>
        <dbReference type="Rhea" id="RHEA-COMP:11732"/>
        <dbReference type="Rhea" id="RHEA-COMP:11733"/>
        <dbReference type="ChEBI" id="CHEBI:13193"/>
        <dbReference type="ChEBI" id="CHEBI:15378"/>
        <dbReference type="ChEBI" id="CHEBI:17499"/>
        <dbReference type="ChEBI" id="CHEBI:29950"/>
        <dbReference type="ChEBI" id="CHEBI:30616"/>
        <dbReference type="ChEBI" id="CHEBI:33019"/>
        <dbReference type="ChEBI" id="CHEBI:61963"/>
        <dbReference type="ChEBI" id="CHEBI:87171"/>
        <dbReference type="ChEBI" id="CHEBI:87172"/>
        <dbReference type="ChEBI" id="CHEBI:456215"/>
        <dbReference type="EC" id="2.8.1.14"/>
    </reaction>
</comment>
<name>A0A0M0JBC9_9EUKA</name>
<dbReference type="EC" id="2.8.1.14" evidence="3"/>
<feature type="compositionally biased region" description="Low complexity" evidence="12">
    <location>
        <begin position="100"/>
        <end position="116"/>
    </location>
</feature>